<dbReference type="Gene3D" id="2.30.30.850">
    <property type="match status" value="1"/>
</dbReference>
<feature type="non-terminal residue" evidence="1">
    <location>
        <position position="1"/>
    </location>
</feature>
<reference evidence="1" key="2">
    <citation type="submission" date="2014-07" db="EMBL/GenBank/DDBJ databases">
        <authorList>
            <person name="Hull J."/>
        </authorList>
    </citation>
    <scope>NUCLEOTIDE SEQUENCE</scope>
</reference>
<protein>
    <submittedName>
        <fullName evidence="1">Transposon Ty3-I Gag-Pol polyprotein</fullName>
    </submittedName>
</protein>
<organism evidence="1">
    <name type="scientific">Lygus hesperus</name>
    <name type="common">Western plant bug</name>
    <dbReference type="NCBI Taxonomy" id="30085"/>
    <lineage>
        <taxon>Eukaryota</taxon>
        <taxon>Metazoa</taxon>
        <taxon>Ecdysozoa</taxon>
        <taxon>Arthropoda</taxon>
        <taxon>Hexapoda</taxon>
        <taxon>Insecta</taxon>
        <taxon>Pterygota</taxon>
        <taxon>Neoptera</taxon>
        <taxon>Paraneoptera</taxon>
        <taxon>Hemiptera</taxon>
        <taxon>Heteroptera</taxon>
        <taxon>Panheteroptera</taxon>
        <taxon>Cimicomorpha</taxon>
        <taxon>Miridae</taxon>
        <taxon>Mirini</taxon>
        <taxon>Lygus</taxon>
    </lineage>
</organism>
<dbReference type="EMBL" id="GBHO01041347">
    <property type="protein sequence ID" value="JAG02257.1"/>
    <property type="molecule type" value="Transcribed_RNA"/>
</dbReference>
<accession>A0A0A9W1D3</accession>
<dbReference type="AlphaFoldDB" id="A0A0A9W1D3"/>
<name>A0A0A9W1D3_LYGHE</name>
<gene>
    <name evidence="1" type="primary">TY3B-I_46</name>
    <name evidence="1" type="ORF">CM83_102595</name>
</gene>
<reference evidence="1" key="1">
    <citation type="journal article" date="2014" name="PLoS ONE">
        <title>Transcriptome-Based Identification of ABC Transporters in the Western Tarnished Plant Bug Lygus hesperus.</title>
        <authorList>
            <person name="Hull J.J."/>
            <person name="Chaney K."/>
            <person name="Geib S.M."/>
            <person name="Fabrick J.A."/>
            <person name="Brent C.S."/>
            <person name="Walsh D."/>
            <person name="Lavine L.C."/>
        </authorList>
    </citation>
    <scope>NUCLEOTIDE SEQUENCE</scope>
</reference>
<sequence length="123" mass="14449">GINPPNLESMRRLAQEEAKLKMRTQKEVFDRRARSPPFQENDWVWVYDPKRKRGVCPKLQPVWTGPWVIVKRQNDVLFDVQLAGKRRRLHANRLVKANVRPKEEGKEEGDNVRLVTPISHVDC</sequence>
<evidence type="ECO:0000313" key="1">
    <source>
        <dbReference type="EMBL" id="JAG02257.1"/>
    </source>
</evidence>
<proteinExistence type="predicted"/>